<evidence type="ECO:0000313" key="9">
    <source>
        <dbReference type="EMBL" id="ABM62447.1"/>
    </source>
</evidence>
<proteinExistence type="inferred from homology"/>
<dbReference type="InterPro" id="IPR020579">
    <property type="entry name" value="Exonuc_VII_lsu_C"/>
</dbReference>
<dbReference type="InterPro" id="IPR003753">
    <property type="entry name" value="Exonuc_VII_L"/>
</dbReference>
<dbReference type="EMBL" id="CP000544">
    <property type="protein sequence ID" value="ABM62447.1"/>
    <property type="molecule type" value="Genomic_DNA"/>
</dbReference>
<evidence type="ECO:0000256" key="1">
    <source>
        <dbReference type="ARBA" id="ARBA00022490"/>
    </source>
</evidence>
<dbReference type="GO" id="GO:0005737">
    <property type="term" value="C:cytoplasm"/>
    <property type="evidence" value="ECO:0007669"/>
    <property type="project" value="UniProtKB-SubCell"/>
</dbReference>
<reference evidence="10" key="1">
    <citation type="submission" date="2006-12" db="EMBL/GenBank/DDBJ databases">
        <title>Complete sequence of Halorhodospira halophila SL1.</title>
        <authorList>
            <consortium name="US DOE Joint Genome Institute"/>
            <person name="Copeland A."/>
            <person name="Lucas S."/>
            <person name="Lapidus A."/>
            <person name="Barry K."/>
            <person name="Detter J.C."/>
            <person name="Glavina del Rio T."/>
            <person name="Hammon N."/>
            <person name="Israni S."/>
            <person name="Dalin E."/>
            <person name="Tice H."/>
            <person name="Pitluck S."/>
            <person name="Saunders E."/>
            <person name="Brettin T."/>
            <person name="Bruce D."/>
            <person name="Han C."/>
            <person name="Tapia R."/>
            <person name="Schmutz J."/>
            <person name="Larimer F."/>
            <person name="Land M."/>
            <person name="Hauser L."/>
            <person name="Kyrpides N."/>
            <person name="Mikhailova N."/>
            <person name="Hoff W."/>
            <person name="Richardson P."/>
        </authorList>
    </citation>
    <scope>NUCLEOTIDE SEQUENCE [LARGE SCALE GENOMIC DNA]</scope>
    <source>
        <strain evidence="10">DSM 244 / SL1</strain>
    </source>
</reference>
<sequence>MERSRDDTAVYTPSQLNQEVRGMLETVLPSVWVEGEISNLARPSSGHMYFTLKDPGAQVRCALFRGRASALRHRPADGDQVRIRAKASLYPARGEFQLIVEHLEPSGEGALQRAFEALKQRLQAEGLFDAASKRPVPKMPRRLGVITSPTGAAIRDVLQVLERRFAALPVLIYPVPVQGEAAAPAIVRALELAGHRAEVDALLLTRGGGSLEDLWPFNEEAVARAIRACPIPVVSAVGHEVDLTIADLAADLRAPTPSAAAETLSPDGQAWQEQLERLGHRLEVAAGRRLGRAGDQLSGLQRRLAAQHPGRRLRDRAQRLDELEGRLHRLGHQAVESRRRRLHTAEQRLQVQDPRRRTTNERQRVAELAQRLHHTVRGRLETSQQRLGNASRALHAVSPLATLERGYAVVQREEDSAILRRADAVRVGERIRARLAHGALDCRVEALRNAEESLPDAD</sequence>
<keyword evidence="2 5" id="KW-0540">Nuclease</keyword>
<dbReference type="RefSeq" id="WP_011814469.1">
    <property type="nucleotide sequence ID" value="NC_008789.1"/>
</dbReference>
<dbReference type="Pfam" id="PF13742">
    <property type="entry name" value="tRNA_anti_2"/>
    <property type="match status" value="1"/>
</dbReference>
<evidence type="ECO:0000256" key="2">
    <source>
        <dbReference type="ARBA" id="ARBA00022722"/>
    </source>
</evidence>
<keyword evidence="10" id="KW-1185">Reference proteome</keyword>
<organism evidence="9 10">
    <name type="scientific">Halorhodospira halophila (strain DSM 244 / SL1)</name>
    <name type="common">Ectothiorhodospira halophila (strain DSM 244 / SL1)</name>
    <dbReference type="NCBI Taxonomy" id="349124"/>
    <lineage>
        <taxon>Bacteria</taxon>
        <taxon>Pseudomonadati</taxon>
        <taxon>Pseudomonadota</taxon>
        <taxon>Gammaproteobacteria</taxon>
        <taxon>Chromatiales</taxon>
        <taxon>Ectothiorhodospiraceae</taxon>
        <taxon>Halorhodospira</taxon>
    </lineage>
</organism>
<reference evidence="9 10" key="2">
    <citation type="journal article" date="2013" name="Stand. Genomic Sci.">
        <title>Complete genome sequence of Halorhodospira halophila SL1.</title>
        <authorList>
            <person name="Challacombe J.F."/>
            <person name="Majid S."/>
            <person name="Deole R."/>
            <person name="Brettin T.S."/>
            <person name="Bruce D."/>
            <person name="Delano S.F."/>
            <person name="Detter J.C."/>
            <person name="Gleasner C.D."/>
            <person name="Han C.S."/>
            <person name="Misra M."/>
            <person name="Reitenga K.G."/>
            <person name="Mikhailova N."/>
            <person name="Woyke T."/>
            <person name="Pitluck S."/>
            <person name="Nolan M."/>
            <person name="Land M.L."/>
            <person name="Saunders E."/>
            <person name="Tapia R."/>
            <person name="Lapidus A."/>
            <person name="Ivanova N."/>
            <person name="Hoff W.D."/>
        </authorList>
    </citation>
    <scope>NUCLEOTIDE SEQUENCE [LARGE SCALE GENOMIC DNA]</scope>
    <source>
        <strain evidence="10">DSM 244 / SL1</strain>
    </source>
</reference>
<keyword evidence="3 5" id="KW-0378">Hydrolase</keyword>
<keyword evidence="1 5" id="KW-0963">Cytoplasm</keyword>
<dbReference type="CDD" id="cd04489">
    <property type="entry name" value="ExoVII_LU_OBF"/>
    <property type="match status" value="1"/>
</dbReference>
<dbReference type="GO" id="GO:0003676">
    <property type="term" value="F:nucleic acid binding"/>
    <property type="evidence" value="ECO:0007669"/>
    <property type="project" value="InterPro"/>
</dbReference>
<evidence type="ECO:0000259" key="8">
    <source>
        <dbReference type="Pfam" id="PF13742"/>
    </source>
</evidence>
<name>A1WXN5_HALHL</name>
<dbReference type="PANTHER" id="PTHR30008:SF0">
    <property type="entry name" value="EXODEOXYRIBONUCLEASE 7 LARGE SUBUNIT"/>
    <property type="match status" value="1"/>
</dbReference>
<dbReference type="Pfam" id="PF02601">
    <property type="entry name" value="Exonuc_VII_L"/>
    <property type="match status" value="1"/>
</dbReference>
<comment type="subunit">
    <text evidence="5">Heterooligomer composed of large and small subunits.</text>
</comment>
<comment type="catalytic activity">
    <reaction evidence="5 6">
        <text>Exonucleolytic cleavage in either 5'- to 3'- or 3'- to 5'-direction to yield nucleoside 5'-phosphates.</text>
        <dbReference type="EC" id="3.1.11.6"/>
    </reaction>
</comment>
<dbReference type="KEGG" id="hha:Hhal_1683"/>
<evidence type="ECO:0000259" key="7">
    <source>
        <dbReference type="Pfam" id="PF02601"/>
    </source>
</evidence>
<feature type="domain" description="Exonuclease VII large subunit C-terminal" evidence="7">
    <location>
        <begin position="127"/>
        <end position="442"/>
    </location>
</feature>
<dbReference type="HOGENOM" id="CLU_023625_3_1_6"/>
<protein>
    <recommendedName>
        <fullName evidence="5">Exodeoxyribonuclease 7 large subunit</fullName>
        <ecNumber evidence="5">3.1.11.6</ecNumber>
    </recommendedName>
    <alternativeName>
        <fullName evidence="5">Exodeoxyribonuclease VII large subunit</fullName>
        <shortName evidence="5">Exonuclease VII large subunit</shortName>
    </alternativeName>
</protein>
<dbReference type="InterPro" id="IPR025824">
    <property type="entry name" value="OB-fold_nuc-bd_dom"/>
</dbReference>
<dbReference type="NCBIfam" id="TIGR00237">
    <property type="entry name" value="xseA"/>
    <property type="match status" value="1"/>
</dbReference>
<dbReference type="GO" id="GO:0008855">
    <property type="term" value="F:exodeoxyribonuclease VII activity"/>
    <property type="evidence" value="ECO:0007669"/>
    <property type="project" value="UniProtKB-UniRule"/>
</dbReference>
<feature type="domain" description="OB-fold nucleic acid binding" evidence="8">
    <location>
        <begin position="14"/>
        <end position="103"/>
    </location>
</feature>
<dbReference type="HAMAP" id="MF_00378">
    <property type="entry name" value="Exonuc_7_L"/>
    <property type="match status" value="1"/>
</dbReference>
<dbReference type="GO" id="GO:0006308">
    <property type="term" value="P:DNA catabolic process"/>
    <property type="evidence" value="ECO:0007669"/>
    <property type="project" value="UniProtKB-UniRule"/>
</dbReference>
<dbReference type="EC" id="3.1.11.6" evidence="5"/>
<comment type="subcellular location">
    <subcellularLocation>
        <location evidence="5 6">Cytoplasm</location>
    </subcellularLocation>
</comment>
<dbReference type="eggNOG" id="COG1570">
    <property type="taxonomic scope" value="Bacteria"/>
</dbReference>
<evidence type="ECO:0000256" key="3">
    <source>
        <dbReference type="ARBA" id="ARBA00022801"/>
    </source>
</evidence>
<evidence type="ECO:0000256" key="5">
    <source>
        <dbReference type="HAMAP-Rule" id="MF_00378"/>
    </source>
</evidence>
<comment type="similarity">
    <text evidence="5 6">Belongs to the XseA family.</text>
</comment>
<dbReference type="Proteomes" id="UP000000647">
    <property type="component" value="Chromosome"/>
</dbReference>
<gene>
    <name evidence="5" type="primary">xseA</name>
    <name evidence="9" type="ordered locus">Hhal_1683</name>
</gene>
<dbReference type="STRING" id="349124.Hhal_1683"/>
<dbReference type="GO" id="GO:0009318">
    <property type="term" value="C:exodeoxyribonuclease VII complex"/>
    <property type="evidence" value="ECO:0007669"/>
    <property type="project" value="UniProtKB-UniRule"/>
</dbReference>
<evidence type="ECO:0000256" key="4">
    <source>
        <dbReference type="ARBA" id="ARBA00022839"/>
    </source>
</evidence>
<accession>A1WXN5</accession>
<evidence type="ECO:0000256" key="6">
    <source>
        <dbReference type="RuleBase" id="RU004355"/>
    </source>
</evidence>
<dbReference type="AlphaFoldDB" id="A1WXN5"/>
<keyword evidence="4 5" id="KW-0269">Exonuclease</keyword>
<dbReference type="OrthoDB" id="9802795at2"/>
<evidence type="ECO:0000313" key="10">
    <source>
        <dbReference type="Proteomes" id="UP000000647"/>
    </source>
</evidence>
<dbReference type="PANTHER" id="PTHR30008">
    <property type="entry name" value="EXODEOXYRIBONUCLEASE 7 LARGE SUBUNIT"/>
    <property type="match status" value="1"/>
</dbReference>
<comment type="function">
    <text evidence="5">Bidirectionally degrades single-stranded DNA into large acid-insoluble oligonucleotides, which are then degraded further into small acid-soluble oligonucleotides.</text>
</comment>